<evidence type="ECO:0000256" key="2">
    <source>
        <dbReference type="ARBA" id="ARBA00001946"/>
    </source>
</evidence>
<dbReference type="InterPro" id="IPR015797">
    <property type="entry name" value="NUDIX_hydrolase-like_dom_sf"/>
</dbReference>
<dbReference type="Proteomes" id="UP000217209">
    <property type="component" value="Chromosome"/>
</dbReference>
<keyword evidence="4 8" id="KW-0378">Hydrolase</keyword>
<comment type="cofactor">
    <cofactor evidence="2">
        <name>Mg(2+)</name>
        <dbReference type="ChEBI" id="CHEBI:18420"/>
    </cofactor>
</comment>
<dbReference type="InterPro" id="IPR000086">
    <property type="entry name" value="NUDIX_hydrolase_dom"/>
</dbReference>
<sequence>MGRATGDVDLRPDAAPQWLRPLIAQLGTSEHSGRVREMLASRVPQRDREDEAAVLIVFTGDPHAATVPDDAAVLITHRHPKLRSHSGQMAFPGGKIDPGDSGPVDAALREATEETGLERHRVTPLGVFDAVTTGGSRKRVRPVLAYAADPGEVYPASEVETDDVFFAPLRELVAPENRITVGWRGWTGPAFHVGCYLVWGFTGVLLSVVLEFGGWARSYDEDTVHSLEDTLAQSCNGEQQH</sequence>
<name>A0A1Q2HTJ0_9CORY</name>
<feature type="domain" description="Nudix hydrolase" evidence="7">
    <location>
        <begin position="47"/>
        <end position="193"/>
    </location>
</feature>
<comment type="cofactor">
    <cofactor evidence="1">
        <name>Mn(2+)</name>
        <dbReference type="ChEBI" id="CHEBI:29035"/>
    </cofactor>
</comment>
<dbReference type="RefSeq" id="WP_095659057.1">
    <property type="nucleotide sequence ID" value="NZ_BAAAKB010000015.1"/>
</dbReference>
<accession>A0A1Q2HTJ0</accession>
<dbReference type="GO" id="GO:0046872">
    <property type="term" value="F:metal ion binding"/>
    <property type="evidence" value="ECO:0007669"/>
    <property type="project" value="UniProtKB-KW"/>
</dbReference>
<reference evidence="8 9" key="1">
    <citation type="submission" date="2016-12" db="EMBL/GenBank/DDBJ databases">
        <authorList>
            <person name="Song W.-J."/>
            <person name="Kurnit D.M."/>
        </authorList>
    </citation>
    <scope>NUCLEOTIDE SEQUENCE [LARGE SCALE GENOMIC DNA]</scope>
    <source>
        <strain evidence="8 9">DSM 30827</strain>
    </source>
</reference>
<protein>
    <submittedName>
        <fullName evidence="8">Putative NUDIX hydrolase</fullName>
    </submittedName>
</protein>
<keyword evidence="3" id="KW-0479">Metal-binding</keyword>
<keyword evidence="9" id="KW-1185">Reference proteome</keyword>
<organism evidence="8 9">
    <name type="scientific">Corynebacterium glaucum</name>
    <dbReference type="NCBI Taxonomy" id="187491"/>
    <lineage>
        <taxon>Bacteria</taxon>
        <taxon>Bacillati</taxon>
        <taxon>Actinomycetota</taxon>
        <taxon>Actinomycetes</taxon>
        <taxon>Mycobacteriales</taxon>
        <taxon>Corynebacteriaceae</taxon>
        <taxon>Corynebacterium</taxon>
    </lineage>
</organism>
<dbReference type="PROSITE" id="PS51462">
    <property type="entry name" value="NUDIX"/>
    <property type="match status" value="1"/>
</dbReference>
<dbReference type="AlphaFoldDB" id="A0A1Q2HTJ0"/>
<keyword evidence="6" id="KW-0464">Manganese</keyword>
<dbReference type="SUPFAM" id="SSF55811">
    <property type="entry name" value="Nudix"/>
    <property type="match status" value="1"/>
</dbReference>
<dbReference type="EMBL" id="CP019688">
    <property type="protein sequence ID" value="AQQ14165.1"/>
    <property type="molecule type" value="Genomic_DNA"/>
</dbReference>
<evidence type="ECO:0000256" key="5">
    <source>
        <dbReference type="ARBA" id="ARBA00022842"/>
    </source>
</evidence>
<dbReference type="KEGG" id="cgv:CGLAU_00855"/>
<dbReference type="InterPro" id="IPR045121">
    <property type="entry name" value="CoAse"/>
</dbReference>
<keyword evidence="5" id="KW-0460">Magnesium</keyword>
<evidence type="ECO:0000313" key="9">
    <source>
        <dbReference type="Proteomes" id="UP000217209"/>
    </source>
</evidence>
<dbReference type="Pfam" id="PF00293">
    <property type="entry name" value="NUDIX"/>
    <property type="match status" value="1"/>
</dbReference>
<dbReference type="CDD" id="cd03426">
    <property type="entry name" value="NUDIX_CoAse_Nudt7"/>
    <property type="match status" value="1"/>
</dbReference>
<dbReference type="GO" id="GO:0010945">
    <property type="term" value="F:coenzyme A diphosphatase activity"/>
    <property type="evidence" value="ECO:0007669"/>
    <property type="project" value="InterPro"/>
</dbReference>
<evidence type="ECO:0000259" key="7">
    <source>
        <dbReference type="PROSITE" id="PS51462"/>
    </source>
</evidence>
<dbReference type="PANTHER" id="PTHR12992">
    <property type="entry name" value="NUDIX HYDROLASE"/>
    <property type="match status" value="1"/>
</dbReference>
<dbReference type="OrthoDB" id="9802805at2"/>
<evidence type="ECO:0000256" key="1">
    <source>
        <dbReference type="ARBA" id="ARBA00001936"/>
    </source>
</evidence>
<dbReference type="Gene3D" id="3.90.79.10">
    <property type="entry name" value="Nucleoside Triphosphate Pyrophosphohydrolase"/>
    <property type="match status" value="1"/>
</dbReference>
<evidence type="ECO:0000256" key="6">
    <source>
        <dbReference type="ARBA" id="ARBA00023211"/>
    </source>
</evidence>
<dbReference type="PANTHER" id="PTHR12992:SF11">
    <property type="entry name" value="MITOCHONDRIAL COENZYME A DIPHOSPHATASE NUDT8"/>
    <property type="match status" value="1"/>
</dbReference>
<evidence type="ECO:0000313" key="8">
    <source>
        <dbReference type="EMBL" id="AQQ14165.1"/>
    </source>
</evidence>
<evidence type="ECO:0000256" key="3">
    <source>
        <dbReference type="ARBA" id="ARBA00022723"/>
    </source>
</evidence>
<gene>
    <name evidence="8" type="ORF">CGLAU_00855</name>
</gene>
<proteinExistence type="predicted"/>
<evidence type="ECO:0000256" key="4">
    <source>
        <dbReference type="ARBA" id="ARBA00022801"/>
    </source>
</evidence>